<reference evidence="2 3" key="1">
    <citation type="submission" date="2014-02" db="EMBL/GenBank/DDBJ databases">
        <title>Expanding our view of genomic diversity in Candidatus Accumulibacter clades.</title>
        <authorList>
            <person name="Skennerton C.T."/>
            <person name="Barr J.J."/>
            <person name="Slater F.R."/>
            <person name="Bond P.L."/>
            <person name="Tyson G.W."/>
        </authorList>
    </citation>
    <scope>NUCLEOTIDE SEQUENCE [LARGE SCALE GENOMIC DNA]</scope>
    <source>
        <strain evidence="3">BA-92</strain>
    </source>
</reference>
<proteinExistence type="predicted"/>
<feature type="domain" description="SpoVT-AbrB" evidence="1">
    <location>
        <begin position="6"/>
        <end position="51"/>
    </location>
</feature>
<evidence type="ECO:0000313" key="3">
    <source>
        <dbReference type="Proteomes" id="UP000021816"/>
    </source>
</evidence>
<dbReference type="Pfam" id="PF04014">
    <property type="entry name" value="MazE_antitoxin"/>
    <property type="match status" value="1"/>
</dbReference>
<protein>
    <submittedName>
        <fullName evidence="2">Transcriptional regulator, AbrB family</fullName>
    </submittedName>
</protein>
<dbReference type="PATRIC" id="fig|1454003.3.peg.2640"/>
<sequence>MCTATITLSSKGQVLIPKEIRDELHWHPGTQITLVSSASGVTLRAVPKKTGRRFSDLIGLLKHERPPLPTAELCKPVDYGADWESWEGQSR</sequence>
<dbReference type="Gene3D" id="2.10.260.10">
    <property type="match status" value="1"/>
</dbReference>
<dbReference type="EMBL" id="JEMX01000061">
    <property type="protein sequence ID" value="EXI78945.1"/>
    <property type="molecule type" value="Genomic_DNA"/>
</dbReference>
<gene>
    <name evidence="2" type="ORF">AW10_02587</name>
</gene>
<name>A0A011PPZ4_9PROT</name>
<dbReference type="AlphaFoldDB" id="A0A011PPZ4"/>
<dbReference type="STRING" id="1454003.AW10_02587"/>
<comment type="caution">
    <text evidence="2">The sequence shown here is derived from an EMBL/GenBank/DDBJ whole genome shotgun (WGS) entry which is preliminary data.</text>
</comment>
<dbReference type="SUPFAM" id="SSF89447">
    <property type="entry name" value="AbrB/MazE/MraZ-like"/>
    <property type="match status" value="1"/>
</dbReference>
<evidence type="ECO:0000313" key="2">
    <source>
        <dbReference type="EMBL" id="EXI78945.1"/>
    </source>
</evidence>
<dbReference type="InterPro" id="IPR007159">
    <property type="entry name" value="SpoVT-AbrB_dom"/>
</dbReference>
<dbReference type="InterPro" id="IPR037914">
    <property type="entry name" value="SpoVT-AbrB_sf"/>
</dbReference>
<dbReference type="Proteomes" id="UP000021816">
    <property type="component" value="Unassembled WGS sequence"/>
</dbReference>
<accession>A0A011PPZ4</accession>
<dbReference type="NCBIfam" id="TIGR01439">
    <property type="entry name" value="lp_hng_hel_AbrB"/>
    <property type="match status" value="1"/>
</dbReference>
<dbReference type="SMART" id="SM00966">
    <property type="entry name" value="SpoVT_AbrB"/>
    <property type="match status" value="1"/>
</dbReference>
<evidence type="ECO:0000259" key="1">
    <source>
        <dbReference type="SMART" id="SM00966"/>
    </source>
</evidence>
<organism evidence="2 3">
    <name type="scientific">Candidatus Accumulibacter appositus</name>
    <dbReference type="NCBI Taxonomy" id="1454003"/>
    <lineage>
        <taxon>Bacteria</taxon>
        <taxon>Pseudomonadati</taxon>
        <taxon>Pseudomonadota</taxon>
        <taxon>Betaproteobacteria</taxon>
        <taxon>Candidatus Accumulibacter</taxon>
    </lineage>
</organism>
<dbReference type="GO" id="GO:0003677">
    <property type="term" value="F:DNA binding"/>
    <property type="evidence" value="ECO:0007669"/>
    <property type="project" value="InterPro"/>
</dbReference>